<comment type="caution">
    <text evidence="8">The sequence shown here is derived from an EMBL/GenBank/DDBJ whole genome shotgun (WGS) entry which is preliminary data.</text>
</comment>
<evidence type="ECO:0000256" key="6">
    <source>
        <dbReference type="ARBA" id="ARBA00048666"/>
    </source>
</evidence>
<evidence type="ECO:0000256" key="1">
    <source>
        <dbReference type="ARBA" id="ARBA00006432"/>
    </source>
</evidence>
<reference evidence="8" key="1">
    <citation type="submission" date="2020-02" db="EMBL/GenBank/DDBJ databases">
        <title>Bird 10,000 Genomes (B10K) Project - Family phase.</title>
        <authorList>
            <person name="Zhang G."/>
        </authorList>
    </citation>
    <scope>NUCLEOTIDE SEQUENCE</scope>
    <source>
        <strain evidence="8">B10K-IZ-033-77</strain>
    </source>
</reference>
<dbReference type="EMBL" id="WEIY01002768">
    <property type="protein sequence ID" value="NXY12532.1"/>
    <property type="molecule type" value="Genomic_DNA"/>
</dbReference>
<feature type="domain" description="AMP-dependent synthetase/ligase" evidence="7">
    <location>
        <begin position="48"/>
        <end position="219"/>
    </location>
</feature>
<dbReference type="InterPro" id="IPR000873">
    <property type="entry name" value="AMP-dep_synth/lig_dom"/>
</dbReference>
<evidence type="ECO:0000313" key="9">
    <source>
        <dbReference type="Proteomes" id="UP000603297"/>
    </source>
</evidence>
<organism evidence="8 9">
    <name type="scientific">Pteruthius melanotis</name>
    <dbReference type="NCBI Taxonomy" id="357074"/>
    <lineage>
        <taxon>Eukaryota</taxon>
        <taxon>Metazoa</taxon>
        <taxon>Chordata</taxon>
        <taxon>Craniata</taxon>
        <taxon>Vertebrata</taxon>
        <taxon>Euteleostomi</taxon>
        <taxon>Archelosauria</taxon>
        <taxon>Archosauria</taxon>
        <taxon>Dinosauria</taxon>
        <taxon>Saurischia</taxon>
        <taxon>Theropoda</taxon>
        <taxon>Coelurosauria</taxon>
        <taxon>Aves</taxon>
        <taxon>Neognathae</taxon>
        <taxon>Neoaves</taxon>
        <taxon>Telluraves</taxon>
        <taxon>Australaves</taxon>
        <taxon>Passeriformes</taxon>
        <taxon>Sylvioidea</taxon>
        <taxon>Timaliidae</taxon>
        <taxon>Pteruthius</taxon>
    </lineage>
</organism>
<dbReference type="InterPro" id="IPR020845">
    <property type="entry name" value="AMP-binding_CS"/>
</dbReference>
<dbReference type="Gene3D" id="3.40.50.12780">
    <property type="entry name" value="N-terminal domain of ligase-like"/>
    <property type="match status" value="1"/>
</dbReference>
<protein>
    <recommendedName>
        <fullName evidence="5">Long-chain-fatty-acid--CoA ligase</fullName>
    </recommendedName>
</protein>
<dbReference type="GO" id="GO:0004467">
    <property type="term" value="F:long-chain fatty acid-CoA ligase activity"/>
    <property type="evidence" value="ECO:0007669"/>
    <property type="project" value="TreeGrafter"/>
</dbReference>
<keyword evidence="9" id="KW-1185">Reference proteome</keyword>
<dbReference type="Proteomes" id="UP000603297">
    <property type="component" value="Unassembled WGS sequence"/>
</dbReference>
<dbReference type="PANTHER" id="PTHR43107:SF12">
    <property type="entry name" value="LONG-CHAIN FATTY ACID TRANSPORT PROTEIN 3"/>
    <property type="match status" value="1"/>
</dbReference>
<keyword evidence="3" id="KW-0443">Lipid metabolism</keyword>
<dbReference type="Pfam" id="PF00501">
    <property type="entry name" value="AMP-binding"/>
    <property type="match status" value="1"/>
</dbReference>
<dbReference type="InterPro" id="IPR042099">
    <property type="entry name" value="ANL_N_sf"/>
</dbReference>
<keyword evidence="2" id="KW-0436">Ligase</keyword>
<dbReference type="PANTHER" id="PTHR43107">
    <property type="entry name" value="LONG-CHAIN FATTY ACID TRANSPORT PROTEIN"/>
    <property type="match status" value="1"/>
</dbReference>
<comment type="similarity">
    <text evidence="1">Belongs to the ATP-dependent AMP-binding enzyme family.</text>
</comment>
<evidence type="ECO:0000313" key="8">
    <source>
        <dbReference type="EMBL" id="NXY12532.1"/>
    </source>
</evidence>
<name>A0A852N3S4_9PASS</name>
<feature type="non-terminal residue" evidence="8">
    <location>
        <position position="1"/>
    </location>
</feature>
<gene>
    <name evidence="8" type="primary">Slc27a3_0</name>
    <name evidence="8" type="ORF">PTEMEL_R13310</name>
</gene>
<dbReference type="OrthoDB" id="288590at2759"/>
<proteinExistence type="inferred from homology"/>
<evidence type="ECO:0000256" key="2">
    <source>
        <dbReference type="ARBA" id="ARBA00022598"/>
    </source>
</evidence>
<evidence type="ECO:0000256" key="5">
    <source>
        <dbReference type="ARBA" id="ARBA00041297"/>
    </source>
</evidence>
<feature type="non-terminal residue" evidence="8">
    <location>
        <position position="225"/>
    </location>
</feature>
<dbReference type="SUPFAM" id="SSF56801">
    <property type="entry name" value="Acetyl-CoA synthetase-like"/>
    <property type="match status" value="1"/>
</dbReference>
<dbReference type="PROSITE" id="PS00455">
    <property type="entry name" value="AMP_BINDING"/>
    <property type="match status" value="1"/>
</dbReference>
<accession>A0A852N3S4</accession>
<sequence>DLFGSVEPLLPSLREDGVAVWVLGAGPYPPGVVALQELLDAASEELEPEDVWEPEDMNDTCLYIFTSGTTGLPKAARVSHLKSIMCLSFYELVGASSRDVVYLALPLYHMAGSLLGIVGCIGIADPPPHPTGATCVLKEKFSASQFWDDCRAEGVTVFQYIGELCRYLVNQPQRPGERQHGLRLAVGSGLRPDVWRSFQQRFGPVRIVETYGMSEGNVTLFNYTG</sequence>
<comment type="catalytic activity">
    <reaction evidence="4">
        <text>a very long-chain fatty acid + ATP + CoA = a very long-chain fatty acyl-CoA + AMP + diphosphate</text>
        <dbReference type="Rhea" id="RHEA:54536"/>
        <dbReference type="ChEBI" id="CHEBI:30616"/>
        <dbReference type="ChEBI" id="CHEBI:33019"/>
        <dbReference type="ChEBI" id="CHEBI:57287"/>
        <dbReference type="ChEBI" id="CHEBI:58950"/>
        <dbReference type="ChEBI" id="CHEBI:138261"/>
        <dbReference type="ChEBI" id="CHEBI:456215"/>
    </reaction>
    <physiologicalReaction direction="left-to-right" evidence="4">
        <dbReference type="Rhea" id="RHEA:54537"/>
    </physiologicalReaction>
</comment>
<evidence type="ECO:0000256" key="4">
    <source>
        <dbReference type="ARBA" id="ARBA00036527"/>
    </source>
</evidence>
<dbReference type="GO" id="GO:0005886">
    <property type="term" value="C:plasma membrane"/>
    <property type="evidence" value="ECO:0007669"/>
    <property type="project" value="TreeGrafter"/>
</dbReference>
<evidence type="ECO:0000256" key="3">
    <source>
        <dbReference type="ARBA" id="ARBA00023098"/>
    </source>
</evidence>
<dbReference type="GO" id="GO:0005789">
    <property type="term" value="C:endoplasmic reticulum membrane"/>
    <property type="evidence" value="ECO:0007669"/>
    <property type="project" value="TreeGrafter"/>
</dbReference>
<dbReference type="AlphaFoldDB" id="A0A852N3S4"/>
<comment type="catalytic activity">
    <reaction evidence="6">
        <text>tetracosanoate + ATP + CoA = tetracosanoyl-CoA + AMP + diphosphate</text>
        <dbReference type="Rhea" id="RHEA:33639"/>
        <dbReference type="ChEBI" id="CHEBI:30616"/>
        <dbReference type="ChEBI" id="CHEBI:31014"/>
        <dbReference type="ChEBI" id="CHEBI:33019"/>
        <dbReference type="ChEBI" id="CHEBI:57287"/>
        <dbReference type="ChEBI" id="CHEBI:65052"/>
        <dbReference type="ChEBI" id="CHEBI:456215"/>
    </reaction>
    <physiologicalReaction direction="left-to-right" evidence="6">
        <dbReference type="Rhea" id="RHEA:33640"/>
    </physiologicalReaction>
</comment>
<evidence type="ECO:0000259" key="7">
    <source>
        <dbReference type="Pfam" id="PF00501"/>
    </source>
</evidence>